<dbReference type="Proteomes" id="UP001271769">
    <property type="component" value="Unassembled WGS sequence"/>
</dbReference>
<gene>
    <name evidence="2" type="ORF">SMD31_17295</name>
</gene>
<protein>
    <submittedName>
        <fullName evidence="2">Uncharacterized protein</fullName>
    </submittedName>
</protein>
<proteinExistence type="predicted"/>
<reference evidence="2 3" key="1">
    <citation type="journal article" date="2013" name="Antonie Van Leeuwenhoek">
        <title>Dongia rigui sp. nov., isolated from freshwater of a large wetland in Korea.</title>
        <authorList>
            <person name="Baik K.S."/>
            <person name="Hwang Y.M."/>
            <person name="Choi J.S."/>
            <person name="Kwon J."/>
            <person name="Seong C.N."/>
        </authorList>
    </citation>
    <scope>NUCLEOTIDE SEQUENCE [LARGE SCALE GENOMIC DNA]</scope>
    <source>
        <strain evidence="2 3">04SU4-P</strain>
    </source>
</reference>
<comment type="caution">
    <text evidence="2">The sequence shown here is derived from an EMBL/GenBank/DDBJ whole genome shotgun (WGS) entry which is preliminary data.</text>
</comment>
<organism evidence="2 3">
    <name type="scientific">Dongia rigui</name>
    <dbReference type="NCBI Taxonomy" id="940149"/>
    <lineage>
        <taxon>Bacteria</taxon>
        <taxon>Pseudomonadati</taxon>
        <taxon>Pseudomonadota</taxon>
        <taxon>Alphaproteobacteria</taxon>
        <taxon>Rhodospirillales</taxon>
        <taxon>Dongiaceae</taxon>
        <taxon>Dongia</taxon>
    </lineage>
</organism>
<evidence type="ECO:0000313" key="3">
    <source>
        <dbReference type="Proteomes" id="UP001271769"/>
    </source>
</evidence>
<feature type="compositionally biased region" description="Basic and acidic residues" evidence="1">
    <location>
        <begin position="25"/>
        <end position="38"/>
    </location>
</feature>
<feature type="region of interest" description="Disordered" evidence="1">
    <location>
        <begin position="1"/>
        <end position="38"/>
    </location>
</feature>
<evidence type="ECO:0000256" key="1">
    <source>
        <dbReference type="SAM" id="MobiDB-lite"/>
    </source>
</evidence>
<dbReference type="EMBL" id="JAXCLX010000003">
    <property type="protein sequence ID" value="MDY0873700.1"/>
    <property type="molecule type" value="Genomic_DNA"/>
</dbReference>
<dbReference type="RefSeq" id="WP_320502174.1">
    <property type="nucleotide sequence ID" value="NZ_JAXCLX010000003.1"/>
</dbReference>
<accession>A0ABU5E2A8</accession>
<keyword evidence="3" id="KW-1185">Reference proteome</keyword>
<name>A0ABU5E2A8_9PROT</name>
<evidence type="ECO:0000313" key="2">
    <source>
        <dbReference type="EMBL" id="MDY0873700.1"/>
    </source>
</evidence>
<sequence>MIMSRHRLPPANSTAADSAPIVKRTPPDRAKQLVQKANRDRDAALAREEYEADRRAVLVNIERLRALRLARDSDIDINKAKKVTKKGA</sequence>